<organism evidence="9 10">
    <name type="scientific">Planomonospora sphaerica</name>
    <dbReference type="NCBI Taxonomy" id="161355"/>
    <lineage>
        <taxon>Bacteria</taxon>
        <taxon>Bacillati</taxon>
        <taxon>Actinomycetota</taxon>
        <taxon>Actinomycetes</taxon>
        <taxon>Streptosporangiales</taxon>
        <taxon>Streptosporangiaceae</taxon>
        <taxon>Planomonospora</taxon>
    </lineage>
</organism>
<protein>
    <submittedName>
        <fullName evidence="9">ABC transporter permease</fullName>
    </submittedName>
</protein>
<dbReference type="STRING" id="161355.PS9374_01015"/>
<keyword evidence="10" id="KW-1185">Reference proteome</keyword>
<feature type="transmembrane region" description="Helical" evidence="7">
    <location>
        <begin position="21"/>
        <end position="43"/>
    </location>
</feature>
<feature type="domain" description="ABC3 transporter permease C-terminal" evidence="8">
    <location>
        <begin position="259"/>
        <end position="370"/>
    </location>
</feature>
<name>A0A171BNW3_9ACTN</name>
<dbReference type="Pfam" id="PF02687">
    <property type="entry name" value="FtsX"/>
    <property type="match status" value="2"/>
</dbReference>
<dbReference type="GO" id="GO:0022857">
    <property type="term" value="F:transmembrane transporter activity"/>
    <property type="evidence" value="ECO:0007669"/>
    <property type="project" value="TreeGrafter"/>
</dbReference>
<dbReference type="OrthoDB" id="3510866at2"/>
<feature type="transmembrane region" description="Helical" evidence="7">
    <location>
        <begin position="342"/>
        <end position="364"/>
    </location>
</feature>
<feature type="transmembrane region" description="Helical" evidence="7">
    <location>
        <begin position="300"/>
        <end position="322"/>
    </location>
</feature>
<sequence>MDTVRASARWIRADLRARRGQALLTVLSVAGIVAALVAAATLLEDGTNPWRGLFERTRGAHVWIHTGEAPDLAALRGLPGVVRVAGPYRTAPVTLTLSGRKSPVALREATTVPPETAAPLVREGRWLRAGDAGGAVVERSFAEALDLRVGDPFPVTALSGSSHPLVVVGLAETADQGFYPEWTPGLAWTLPETLTRIEPAPGRRESVTGLRLADGEDTLPAVHGAVTLLDEQIRRMSTWREVRASMELDNRLLGLLLGLFGVAGLVAAALAVANVTGGRVLAQTRDIATLKSLGYTRGQVVALLVTEHGALGLAGIALGLAGGQLAAALTLDGLPFPPLSPLPLLAIAAGTAAVVLVAAALPAWRGGRTPPIPAAPAAPPRGRLSRLAKLALLVRLPPALVLGTRDAFTRRTPAFLSIVGLAVPMMMITIGLGCWATLDDFLRRPERVGQAAALTVHPGRLTATEAARIARADPEVRSVHPGSEVSALEPRQTRSVLVRALGTSTAPYPLVVAEGRMFAARGEAVAGQGLLDLLGVRIGDRVRMTVGGTPLIVRIVGRVVEPDQDGEVLSTGLDTLAAKDALPPQFHRLVLADGADAEAVRARLLAASGEALEVRRTVNPAERLAVIRVVIVALTAVLALLGLANLLTAGALGLRDHASDLAVLKAMGLTPRQVAATLVTGTGLLVVLGVAAGTAAGASVVGGLIDLQGHTSGVGAGIGRTPSASVLAVAALAAIGAGLLVTLIPARRAARAQVPVTAR</sequence>
<reference evidence="9 10" key="1">
    <citation type="journal article" date="2016" name="Genome Announc.">
        <title>Draft Genome Sequence of Planomonospora sphaerica JCM9374, a Rare Actinomycete.</title>
        <authorList>
            <person name="Dohra H."/>
            <person name="Suzuki T."/>
            <person name="Inoue Y."/>
            <person name="Kodani S."/>
        </authorList>
    </citation>
    <scope>NUCLEOTIDE SEQUENCE [LARGE SCALE GENOMIC DNA]</scope>
    <source>
        <strain evidence="9 10">JCM 9374</strain>
    </source>
</reference>
<feature type="domain" description="ABC3 transporter permease C-terminal" evidence="8">
    <location>
        <begin position="634"/>
        <end position="753"/>
    </location>
</feature>
<evidence type="ECO:0000256" key="5">
    <source>
        <dbReference type="ARBA" id="ARBA00023136"/>
    </source>
</evidence>
<dbReference type="AlphaFoldDB" id="A0A171BNW3"/>
<accession>A0A171BNW3</accession>
<evidence type="ECO:0000256" key="4">
    <source>
        <dbReference type="ARBA" id="ARBA00022989"/>
    </source>
</evidence>
<evidence type="ECO:0000256" key="7">
    <source>
        <dbReference type="SAM" id="Phobius"/>
    </source>
</evidence>
<evidence type="ECO:0000256" key="3">
    <source>
        <dbReference type="ARBA" id="ARBA00022692"/>
    </source>
</evidence>
<evidence type="ECO:0000256" key="6">
    <source>
        <dbReference type="ARBA" id="ARBA00038076"/>
    </source>
</evidence>
<evidence type="ECO:0000259" key="8">
    <source>
        <dbReference type="Pfam" id="PF02687"/>
    </source>
</evidence>
<feature type="transmembrane region" description="Helical" evidence="7">
    <location>
        <begin position="674"/>
        <end position="705"/>
    </location>
</feature>
<evidence type="ECO:0000256" key="1">
    <source>
        <dbReference type="ARBA" id="ARBA00004651"/>
    </source>
</evidence>
<feature type="transmembrane region" description="Helical" evidence="7">
    <location>
        <begin position="252"/>
        <end position="275"/>
    </location>
</feature>
<dbReference type="InterPro" id="IPR003838">
    <property type="entry name" value="ABC3_permease_C"/>
</dbReference>
<dbReference type="InterPro" id="IPR050250">
    <property type="entry name" value="Macrolide_Exporter_MacB"/>
</dbReference>
<keyword evidence="4 7" id="KW-1133">Transmembrane helix</keyword>
<dbReference type="EMBL" id="BDCX01000002">
    <property type="protein sequence ID" value="GAT65382.1"/>
    <property type="molecule type" value="Genomic_DNA"/>
</dbReference>
<dbReference type="PANTHER" id="PTHR30572">
    <property type="entry name" value="MEMBRANE COMPONENT OF TRANSPORTER-RELATED"/>
    <property type="match status" value="1"/>
</dbReference>
<keyword evidence="2" id="KW-1003">Cell membrane</keyword>
<gene>
    <name evidence="9" type="ORF">PS9374_01015</name>
</gene>
<evidence type="ECO:0000313" key="9">
    <source>
        <dbReference type="EMBL" id="GAT65382.1"/>
    </source>
</evidence>
<feature type="transmembrane region" description="Helical" evidence="7">
    <location>
        <begin position="726"/>
        <end position="746"/>
    </location>
</feature>
<feature type="transmembrane region" description="Helical" evidence="7">
    <location>
        <begin position="625"/>
        <end position="654"/>
    </location>
</feature>
<reference evidence="10" key="2">
    <citation type="submission" date="2016-04" db="EMBL/GenBank/DDBJ databases">
        <title>Planomonospora sphaerica JCM9374 whole genome shotgun sequence.</title>
        <authorList>
            <person name="Suzuki T."/>
            <person name="Dohra H."/>
            <person name="Kodani S."/>
        </authorList>
    </citation>
    <scope>NUCLEOTIDE SEQUENCE [LARGE SCALE GENOMIC DNA]</scope>
    <source>
        <strain evidence="10">JCM 9374</strain>
    </source>
</reference>
<keyword evidence="3 7" id="KW-0812">Transmembrane</keyword>
<proteinExistence type="inferred from homology"/>
<comment type="caution">
    <text evidence="9">The sequence shown here is derived from an EMBL/GenBank/DDBJ whole genome shotgun (WGS) entry which is preliminary data.</text>
</comment>
<dbReference type="Proteomes" id="UP000077701">
    <property type="component" value="Unassembled WGS sequence"/>
</dbReference>
<comment type="similarity">
    <text evidence="6">Belongs to the ABC-4 integral membrane protein family.</text>
</comment>
<dbReference type="GO" id="GO:0005886">
    <property type="term" value="C:plasma membrane"/>
    <property type="evidence" value="ECO:0007669"/>
    <property type="project" value="UniProtKB-SubCell"/>
</dbReference>
<dbReference type="PANTHER" id="PTHR30572:SF4">
    <property type="entry name" value="ABC TRANSPORTER PERMEASE YTRF"/>
    <property type="match status" value="1"/>
</dbReference>
<evidence type="ECO:0000313" key="10">
    <source>
        <dbReference type="Proteomes" id="UP000077701"/>
    </source>
</evidence>
<comment type="subcellular location">
    <subcellularLocation>
        <location evidence="1">Cell membrane</location>
        <topology evidence="1">Multi-pass membrane protein</topology>
    </subcellularLocation>
</comment>
<dbReference type="RefSeq" id="WP_084008030.1">
    <property type="nucleotide sequence ID" value="NZ_BDCX01000002.1"/>
</dbReference>
<evidence type="ECO:0000256" key="2">
    <source>
        <dbReference type="ARBA" id="ARBA00022475"/>
    </source>
</evidence>
<keyword evidence="5 7" id="KW-0472">Membrane</keyword>
<feature type="transmembrane region" description="Helical" evidence="7">
    <location>
        <begin position="414"/>
        <end position="438"/>
    </location>
</feature>